<dbReference type="PANTHER" id="PTHR31010">
    <property type="entry name" value="RAN-SPECIFIC GTPASE-ACTIVATING PROTEIN 30-RELATED"/>
    <property type="match status" value="1"/>
</dbReference>
<feature type="compositionally biased region" description="Polar residues" evidence="1">
    <location>
        <begin position="632"/>
        <end position="665"/>
    </location>
</feature>
<keyword evidence="3" id="KW-1185">Reference proteome</keyword>
<evidence type="ECO:0000256" key="1">
    <source>
        <dbReference type="SAM" id="MobiDB-lite"/>
    </source>
</evidence>
<feature type="compositionally biased region" description="Basic and acidic residues" evidence="1">
    <location>
        <begin position="607"/>
        <end position="620"/>
    </location>
</feature>
<sequence length="665" mass="73722">MEFFLAKVSQQAVSFAIRFQKSDDSSSLFLIDESRSGIIVTSQFAIKECSRYISSIKGKDRQELQGLQDRLEQKIRIISPAIDLVEIISARGNTSLESALTLTKNIRHDIQSLGVKVAGLSAQGGGRKGRRSQDEINAVVQEIKQLLRKIEDVFTATAPSPTQLCTEADTITTSGVNISSNIPHNVSPSRLMQASTLLTAGDTAYSMNPFDPAQVGTTFTLSLYMLFAGHSHRQEHVSSKDLTWQEVIYKCRVKLQRVPLVYDDDQDEDGTNSNTHQLRARSKIDEYCYELCLIEDLDDGRMHEVEEGKPPPGSFDDVEKAGLRTRIPIHQVSKIFYTNSGQLLGIEESNSPILLVKRDLNAAPPRKLVDRVERYDYGDSDSEGEHPLDMREGDSRELEPRQALPEEYELPHHLDAEWLAFEVFTEPEPDFDDAASEYSDAEESFSIPGSSPPGSVTDPNTSLAQTLSNVELNVSEHPPSPAPYVSPNVKSTLSILECLLRLTILQNYQQTSHLAVHDELLNLFLSDSAWGGTRESRRQERENARRRIGFDPFGSPTKPAKEAEVGTIQLTGGSRAGSHRGSKGGTPQPFGRGYRLDSSLPMTPSSDSKKPMPKLGDREQPVLTGNREPWTPEQQLSSMFNSPYGTSPLSKNSPGGNKFNTEGNW</sequence>
<name>A0A292PM62_9PEZI</name>
<organism evidence="2 3">
    <name type="scientific">Tuber aestivum</name>
    <name type="common">summer truffle</name>
    <dbReference type="NCBI Taxonomy" id="59557"/>
    <lineage>
        <taxon>Eukaryota</taxon>
        <taxon>Fungi</taxon>
        <taxon>Dikarya</taxon>
        <taxon>Ascomycota</taxon>
        <taxon>Pezizomycotina</taxon>
        <taxon>Pezizomycetes</taxon>
        <taxon>Pezizales</taxon>
        <taxon>Tuberaceae</taxon>
        <taxon>Tuber</taxon>
    </lineage>
</organism>
<dbReference type="EMBL" id="LN891196">
    <property type="protein sequence ID" value="CUS07573.1"/>
    <property type="molecule type" value="Genomic_DNA"/>
</dbReference>
<dbReference type="GO" id="GO:0030695">
    <property type="term" value="F:GTPase regulator activity"/>
    <property type="evidence" value="ECO:0007669"/>
    <property type="project" value="TreeGrafter"/>
</dbReference>
<dbReference type="GO" id="GO:0005737">
    <property type="term" value="C:cytoplasm"/>
    <property type="evidence" value="ECO:0007669"/>
    <property type="project" value="TreeGrafter"/>
</dbReference>
<proteinExistence type="predicted"/>
<evidence type="ECO:0000313" key="3">
    <source>
        <dbReference type="Proteomes" id="UP001412239"/>
    </source>
</evidence>
<protein>
    <recommendedName>
        <fullName evidence="4">Ran-binding-domain-containing protein</fullName>
    </recommendedName>
</protein>
<dbReference type="Proteomes" id="UP001412239">
    <property type="component" value="Unassembled WGS sequence"/>
</dbReference>
<feature type="region of interest" description="Disordered" evidence="1">
    <location>
        <begin position="371"/>
        <end position="399"/>
    </location>
</feature>
<dbReference type="InterPro" id="IPR008812">
    <property type="entry name" value="Ran_GTP-bd-rel"/>
</dbReference>
<gene>
    <name evidence="2" type="ORF">GSTUAT00008331001</name>
</gene>
<feature type="region of interest" description="Disordered" evidence="1">
    <location>
        <begin position="430"/>
        <end position="460"/>
    </location>
</feature>
<dbReference type="Pfam" id="PF05508">
    <property type="entry name" value="Ran-binding"/>
    <property type="match status" value="1"/>
</dbReference>
<evidence type="ECO:0000313" key="2">
    <source>
        <dbReference type="EMBL" id="CUS07573.1"/>
    </source>
</evidence>
<accession>A0A292PM62</accession>
<dbReference type="PANTHER" id="PTHR31010:SF2">
    <property type="entry name" value="RAN-SPECIFIC GTPASE-ACTIVATING PROTEIN 30"/>
    <property type="match status" value="1"/>
</dbReference>
<dbReference type="GO" id="GO:0005634">
    <property type="term" value="C:nucleus"/>
    <property type="evidence" value="ECO:0007669"/>
    <property type="project" value="TreeGrafter"/>
</dbReference>
<feature type="region of interest" description="Disordered" evidence="1">
    <location>
        <begin position="532"/>
        <end position="665"/>
    </location>
</feature>
<feature type="compositionally biased region" description="Acidic residues" evidence="1">
    <location>
        <begin position="430"/>
        <end position="443"/>
    </location>
</feature>
<feature type="compositionally biased region" description="Basic and acidic residues" evidence="1">
    <location>
        <begin position="534"/>
        <end position="549"/>
    </location>
</feature>
<reference evidence="2" key="1">
    <citation type="submission" date="2015-10" db="EMBL/GenBank/DDBJ databases">
        <authorList>
            <person name="Regsiter A."/>
            <person name="william w."/>
        </authorList>
    </citation>
    <scope>NUCLEOTIDE SEQUENCE</scope>
    <source>
        <strain evidence="2">Montdore</strain>
    </source>
</reference>
<evidence type="ECO:0008006" key="4">
    <source>
        <dbReference type="Google" id="ProtNLM"/>
    </source>
</evidence>
<dbReference type="AlphaFoldDB" id="A0A292PM62"/>